<comment type="caution">
    <text evidence="4">The sequence shown here is derived from an EMBL/GenBank/DDBJ whole genome shotgun (WGS) entry which is preliminary data.</text>
</comment>
<dbReference type="InterPro" id="IPR002934">
    <property type="entry name" value="Polymerase_NTP_transf_dom"/>
</dbReference>
<keyword evidence="1" id="KW-0808">Transferase</keyword>
<evidence type="ECO:0000259" key="3">
    <source>
        <dbReference type="Pfam" id="PF13427"/>
    </source>
</evidence>
<accession>A0ABN8ABF0</accession>
<dbReference type="Pfam" id="PF01909">
    <property type="entry name" value="NTP_transf_2"/>
    <property type="match status" value="1"/>
</dbReference>
<evidence type="ECO:0008006" key="6">
    <source>
        <dbReference type="Google" id="ProtNLM"/>
    </source>
</evidence>
<reference evidence="4 5" key="1">
    <citation type="submission" date="2021-10" db="EMBL/GenBank/DDBJ databases">
        <authorList>
            <person name="Criscuolo A."/>
        </authorList>
    </citation>
    <scope>NUCLEOTIDE SEQUENCE [LARGE SCALE GENOMIC DNA]</scope>
    <source>
        <strain evidence="5">CIP 111883</strain>
    </source>
</reference>
<protein>
    <recommendedName>
        <fullName evidence="6">DUF4111 domain-containing protein</fullName>
    </recommendedName>
</protein>
<keyword evidence="5" id="KW-1185">Reference proteome</keyword>
<evidence type="ECO:0000313" key="5">
    <source>
        <dbReference type="Proteomes" id="UP000789833"/>
    </source>
</evidence>
<name>A0ABN8ABF0_9BACI</name>
<sequence length="250" mass="29144">MNTLPISVRNTLDFYIKEINQLNVITGLYLHGSIALHAYEEGKSDIDFVATTSRALTEQDAYKLLEIHEKLALACNKPLLDGIYILADNYDDECYYYNEGRFTKTPHHVSITWWLLKNKGITIFGPPLKITVQTDDLLVYVKRNMNEYWGERTNELEERYKGAPTHLVEEEVEWTVLGMLRQYYTLQEHDIISKLGAGEYGLSTLDTQWHPLIQEAINIRKGNPKRYFATNEERMKKTIDFTKELIRFNG</sequence>
<dbReference type="InterPro" id="IPR025184">
    <property type="entry name" value="AadA_C"/>
</dbReference>
<dbReference type="RefSeq" id="WP_230501146.1">
    <property type="nucleotide sequence ID" value="NZ_CAKJTJ010000009.1"/>
</dbReference>
<dbReference type="Proteomes" id="UP000789833">
    <property type="component" value="Unassembled WGS sequence"/>
</dbReference>
<evidence type="ECO:0000313" key="4">
    <source>
        <dbReference type="EMBL" id="CAG9621246.1"/>
    </source>
</evidence>
<dbReference type="EMBL" id="CAKJTJ010000009">
    <property type="protein sequence ID" value="CAG9621246.1"/>
    <property type="molecule type" value="Genomic_DNA"/>
</dbReference>
<gene>
    <name evidence="4" type="ORF">BACCIP111883_02018</name>
</gene>
<organism evidence="4 5">
    <name type="scientific">Sutcliffiella rhizosphaerae</name>
    <dbReference type="NCBI Taxonomy" id="2880967"/>
    <lineage>
        <taxon>Bacteria</taxon>
        <taxon>Bacillati</taxon>
        <taxon>Bacillota</taxon>
        <taxon>Bacilli</taxon>
        <taxon>Bacillales</taxon>
        <taxon>Bacillaceae</taxon>
        <taxon>Sutcliffiella</taxon>
    </lineage>
</organism>
<dbReference type="InterPro" id="IPR043519">
    <property type="entry name" value="NT_sf"/>
</dbReference>
<dbReference type="Pfam" id="PF13427">
    <property type="entry name" value="AadA_C"/>
    <property type="match status" value="1"/>
</dbReference>
<feature type="domain" description="Polymerase nucleotidyl transferase" evidence="2">
    <location>
        <begin position="16"/>
        <end position="70"/>
    </location>
</feature>
<proteinExistence type="predicted"/>
<feature type="domain" description="Adenylyltransferase AadA C-terminal" evidence="3">
    <location>
        <begin position="163"/>
        <end position="243"/>
    </location>
</feature>
<evidence type="ECO:0000256" key="1">
    <source>
        <dbReference type="ARBA" id="ARBA00022679"/>
    </source>
</evidence>
<dbReference type="SUPFAM" id="SSF81301">
    <property type="entry name" value="Nucleotidyltransferase"/>
    <property type="match status" value="1"/>
</dbReference>
<evidence type="ECO:0000259" key="2">
    <source>
        <dbReference type="Pfam" id="PF01909"/>
    </source>
</evidence>